<evidence type="ECO:0000259" key="9">
    <source>
        <dbReference type="Pfam" id="PF13813"/>
    </source>
</evidence>
<dbReference type="GO" id="GO:0006629">
    <property type="term" value="P:lipid metabolic process"/>
    <property type="evidence" value="ECO:0007669"/>
    <property type="project" value="InterPro"/>
</dbReference>
<name>A0A077WMJ7_9FUNG</name>
<evidence type="ECO:0000256" key="6">
    <source>
        <dbReference type="ARBA" id="ARBA00022989"/>
    </source>
</evidence>
<evidence type="ECO:0000256" key="7">
    <source>
        <dbReference type="ARBA" id="ARBA00023136"/>
    </source>
</evidence>
<accession>A0A077WMJ7</accession>
<feature type="domain" description="Wax synthase" evidence="9">
    <location>
        <begin position="210"/>
        <end position="309"/>
    </location>
</feature>
<dbReference type="AlphaFoldDB" id="A0A077WMJ7"/>
<comment type="similarity">
    <text evidence="3">Belongs to the wax synthase family.</text>
</comment>
<comment type="subcellular location">
    <subcellularLocation>
        <location evidence="1">Membrane</location>
        <topology evidence="1">Multi-pass membrane protein</topology>
    </subcellularLocation>
</comment>
<reference evidence="10" key="1">
    <citation type="journal article" date="2014" name="Genome Announc.">
        <title>De novo whole-genome sequence and genome annotation of Lichtheimia ramosa.</title>
        <authorList>
            <person name="Linde J."/>
            <person name="Schwartze V."/>
            <person name="Binder U."/>
            <person name="Lass-Florl C."/>
            <person name="Voigt K."/>
            <person name="Horn F."/>
        </authorList>
    </citation>
    <scope>NUCLEOTIDE SEQUENCE</scope>
    <source>
        <strain evidence="10">JMRC FSU:6197</strain>
    </source>
</reference>
<evidence type="ECO:0000256" key="5">
    <source>
        <dbReference type="ARBA" id="ARBA00022692"/>
    </source>
</evidence>
<keyword evidence="7 8" id="KW-0472">Membrane</keyword>
<dbReference type="InterPro" id="IPR032805">
    <property type="entry name" value="Wax_synthase_dom"/>
</dbReference>
<dbReference type="EMBL" id="LK023324">
    <property type="protein sequence ID" value="CDS08284.1"/>
    <property type="molecule type" value="Genomic_DNA"/>
</dbReference>
<dbReference type="OrthoDB" id="1077582at2759"/>
<organism evidence="10">
    <name type="scientific">Lichtheimia ramosa</name>
    <dbReference type="NCBI Taxonomy" id="688394"/>
    <lineage>
        <taxon>Eukaryota</taxon>
        <taxon>Fungi</taxon>
        <taxon>Fungi incertae sedis</taxon>
        <taxon>Mucoromycota</taxon>
        <taxon>Mucoromycotina</taxon>
        <taxon>Mucoromycetes</taxon>
        <taxon>Mucorales</taxon>
        <taxon>Lichtheimiaceae</taxon>
        <taxon>Lichtheimia</taxon>
    </lineage>
</organism>
<proteinExistence type="inferred from homology"/>
<feature type="transmembrane region" description="Helical" evidence="8">
    <location>
        <begin position="275"/>
        <end position="293"/>
    </location>
</feature>
<evidence type="ECO:0000313" key="10">
    <source>
        <dbReference type="EMBL" id="CDS08284.1"/>
    </source>
</evidence>
<evidence type="ECO:0000256" key="3">
    <source>
        <dbReference type="ARBA" id="ARBA00007282"/>
    </source>
</evidence>
<feature type="transmembrane region" description="Helical" evidence="8">
    <location>
        <begin position="171"/>
        <end position="190"/>
    </location>
</feature>
<dbReference type="InterPro" id="IPR044851">
    <property type="entry name" value="Wax_synthase"/>
</dbReference>
<feature type="transmembrane region" description="Helical" evidence="8">
    <location>
        <begin position="58"/>
        <end position="77"/>
    </location>
</feature>
<evidence type="ECO:0000256" key="4">
    <source>
        <dbReference type="ARBA" id="ARBA00022679"/>
    </source>
</evidence>
<evidence type="ECO:0000256" key="2">
    <source>
        <dbReference type="ARBA" id="ARBA00005179"/>
    </source>
</evidence>
<dbReference type="GO" id="GO:0016020">
    <property type="term" value="C:membrane"/>
    <property type="evidence" value="ECO:0007669"/>
    <property type="project" value="UniProtKB-SubCell"/>
</dbReference>
<feature type="transmembrane region" description="Helical" evidence="8">
    <location>
        <begin position="332"/>
        <end position="354"/>
    </location>
</feature>
<evidence type="ECO:0000256" key="1">
    <source>
        <dbReference type="ARBA" id="ARBA00004141"/>
    </source>
</evidence>
<dbReference type="PANTHER" id="PTHR31595:SF57">
    <property type="entry name" value="OS04G0481900 PROTEIN"/>
    <property type="match status" value="1"/>
</dbReference>
<sequence>MFANTAPIVDIDLPAPIILPCPQLFSLHLSLFCIDYLVSSHEDRIVPTILHGARLRVILAMIHFLVPMAFACPNFYINGMLTGAPWFIASKIVQHASKKDTKSSFSIIQLVQSITSMHPSKTTTNQEQVLIRIQGLAKVSRGIFKWAFMKSMIDPHIPSNYGPLLLAMPYWSLYSLWITALLGVKVYCLCGLSDLSFGFQQFLLGISFMDMFNSPLLAHSLRDFWSHRWNLPVKNLLHDQFFAVTSQRVSSQSHYIKKSQKGSLSNQHRWYTSRVIRGLFIFFVSGLFHEVMLAAVIRKVTLEQILFFTLHGVLVLMEIKLLNTTLRPDKGWMHRTICMLFNFALLVVTGRLFLAPYIRTDLITRIFG</sequence>
<dbReference type="Pfam" id="PF13813">
    <property type="entry name" value="MBOAT_2"/>
    <property type="match status" value="1"/>
</dbReference>
<keyword evidence="5 8" id="KW-0812">Transmembrane</keyword>
<keyword evidence="4" id="KW-0808">Transferase</keyword>
<dbReference type="PANTHER" id="PTHR31595">
    <property type="entry name" value="LONG-CHAIN-ALCOHOL O-FATTY-ACYLTRANSFERASE 3-RELATED"/>
    <property type="match status" value="1"/>
</dbReference>
<protein>
    <recommendedName>
        <fullName evidence="9">Wax synthase domain-containing protein</fullName>
    </recommendedName>
</protein>
<comment type="pathway">
    <text evidence="2">Secondary metabolite biosynthesis.</text>
</comment>
<keyword evidence="6 8" id="KW-1133">Transmembrane helix</keyword>
<gene>
    <name evidence="10" type="ORF">LRAMOSA02232</name>
</gene>
<dbReference type="GO" id="GO:0008374">
    <property type="term" value="F:O-acyltransferase activity"/>
    <property type="evidence" value="ECO:0007669"/>
    <property type="project" value="InterPro"/>
</dbReference>
<feature type="transmembrane region" description="Helical" evidence="8">
    <location>
        <begin position="17"/>
        <end position="38"/>
    </location>
</feature>
<evidence type="ECO:0000256" key="8">
    <source>
        <dbReference type="SAM" id="Phobius"/>
    </source>
</evidence>